<organism evidence="2">
    <name type="scientific">Anopheles atroparvus</name>
    <name type="common">European mosquito</name>
    <dbReference type="NCBI Taxonomy" id="41427"/>
    <lineage>
        <taxon>Eukaryota</taxon>
        <taxon>Metazoa</taxon>
        <taxon>Ecdysozoa</taxon>
        <taxon>Arthropoda</taxon>
        <taxon>Hexapoda</taxon>
        <taxon>Insecta</taxon>
        <taxon>Pterygota</taxon>
        <taxon>Neoptera</taxon>
        <taxon>Endopterygota</taxon>
        <taxon>Diptera</taxon>
        <taxon>Nematocera</taxon>
        <taxon>Culicoidea</taxon>
        <taxon>Culicidae</taxon>
        <taxon>Anophelinae</taxon>
        <taxon>Anopheles</taxon>
    </lineage>
</organism>
<feature type="compositionally biased region" description="Basic and acidic residues" evidence="1">
    <location>
        <begin position="55"/>
        <end position="68"/>
    </location>
</feature>
<dbReference type="VEuPathDB" id="VectorBase:AATE006155"/>
<feature type="compositionally biased region" description="Basic and acidic residues" evidence="1">
    <location>
        <begin position="17"/>
        <end position="37"/>
    </location>
</feature>
<proteinExistence type="predicted"/>
<protein>
    <submittedName>
        <fullName evidence="2">Uncharacterized protein</fullName>
    </submittedName>
</protein>
<feature type="region of interest" description="Disordered" evidence="1">
    <location>
        <begin position="79"/>
        <end position="98"/>
    </location>
</feature>
<evidence type="ECO:0000313" key="2">
    <source>
        <dbReference type="EnsemblMetazoa" id="AATE006155-PA.1"/>
    </source>
</evidence>
<reference evidence="2" key="1">
    <citation type="submission" date="2022-08" db="UniProtKB">
        <authorList>
            <consortium name="EnsemblMetazoa"/>
        </authorList>
    </citation>
    <scope>IDENTIFICATION</scope>
    <source>
        <strain evidence="2">EBRO</strain>
    </source>
</reference>
<sequence length="334" mass="37840">MISRCTDASRFPRTNARTHDQHERHEQYDGQGERMDIVRNNIQTQGTRGVSFGAHQRERTTDGKRDQTWTEPFDAAKSVFYSPPSGYGPDRQGANAESRRGVQAVVGWVSITLRYRNHRLPAARKPPEIADRCRIGVLGKVGPQAYHRLAHGVRRIGGRNFRPQQRRAEDVVHLVDVTRARKLLELEQLLALVQRPVEGETVLHGSLEQNRIRRLCALNDSREREVKAGPVLTLTGGQHQKLCFEEPICRHVPQCCQRTVVRRALVPEDTSQRTGPFLRFALIKSANTVALCAMALWKYCRESSEKQCIITLLPPELAPKMVTLFGSPANVFIF</sequence>
<evidence type="ECO:0000256" key="1">
    <source>
        <dbReference type="SAM" id="MobiDB-lite"/>
    </source>
</evidence>
<name>A0A182IVA0_ANOAO</name>
<dbReference type="AlphaFoldDB" id="A0A182IVA0"/>
<feature type="region of interest" description="Disordered" evidence="1">
    <location>
        <begin position="1"/>
        <end position="70"/>
    </location>
</feature>
<dbReference type="EnsemblMetazoa" id="AATE006155-RA">
    <property type="protein sequence ID" value="AATE006155-PA.1"/>
    <property type="gene ID" value="AATE006155"/>
</dbReference>
<accession>A0A182IVA0</accession>